<dbReference type="SUPFAM" id="SSF54285">
    <property type="entry name" value="MoaD/ThiS"/>
    <property type="match status" value="1"/>
</dbReference>
<dbReference type="CDD" id="cd00565">
    <property type="entry name" value="Ubl_ThiS"/>
    <property type="match status" value="1"/>
</dbReference>
<dbReference type="InterPro" id="IPR003749">
    <property type="entry name" value="ThiS/MoaD-like"/>
</dbReference>
<geneLocation type="chloroplast" evidence="1"/>
<organism evidence="1">
    <name type="scientific">Ulnaria acus</name>
    <dbReference type="NCBI Taxonomy" id="1436140"/>
    <lineage>
        <taxon>Eukaryota</taxon>
        <taxon>Sar</taxon>
        <taxon>Stramenopiles</taxon>
        <taxon>Ochrophyta</taxon>
        <taxon>Bacillariophyta</taxon>
        <taxon>Fragilariophyceae</taxon>
        <taxon>Fragilariophycidae</taxon>
        <taxon>Licmophorales</taxon>
        <taxon>Ulnariaceae</taxon>
        <taxon>Ulnaria</taxon>
    </lineage>
</organism>
<accession>H2EUY7</accession>
<gene>
    <name evidence="1" type="primary">thiS</name>
</gene>
<dbReference type="PANTHER" id="PTHR34472">
    <property type="entry name" value="SULFUR CARRIER PROTEIN THIS"/>
    <property type="match status" value="1"/>
</dbReference>
<keyword evidence="1" id="KW-0934">Plastid</keyword>
<proteinExistence type="predicted"/>
<dbReference type="Gene3D" id="3.10.20.30">
    <property type="match status" value="1"/>
</dbReference>
<dbReference type="AlphaFoldDB" id="H2EUY7"/>
<dbReference type="RefSeq" id="YP_005089752.1">
    <property type="nucleotide sequence ID" value="NC_016731.1"/>
</dbReference>
<evidence type="ECO:0000313" key="1">
    <source>
        <dbReference type="EMBL" id="AEX37877.1"/>
    </source>
</evidence>
<dbReference type="InterPro" id="IPR010035">
    <property type="entry name" value="Thi_S"/>
</dbReference>
<name>H2EUY7_9STRA</name>
<dbReference type="InterPro" id="IPR012675">
    <property type="entry name" value="Beta-grasp_dom_sf"/>
</dbReference>
<dbReference type="NCBIfam" id="TIGR01683">
    <property type="entry name" value="thiS"/>
    <property type="match status" value="1"/>
</dbReference>
<dbReference type="GeneID" id="11541713"/>
<dbReference type="PANTHER" id="PTHR34472:SF1">
    <property type="entry name" value="SULFUR CARRIER PROTEIN THIS"/>
    <property type="match status" value="1"/>
</dbReference>
<reference evidence="1" key="1">
    <citation type="journal article" date="2012" name="Int J Biol">
        <title>Complete chloroplast genome sequence of freshwater araphid pennate diatom alga Synedra acus from Lake Baikal.</title>
        <authorList>
            <person name="Galachyants Y.P."/>
            <person name="Morozov A."/>
            <person name="Mardanov A.V."/>
            <person name="Beletsky A.V."/>
            <person name="Ravin N.V."/>
            <person name="Petrova D.P."/>
            <person name="Likhoshway Y.V."/>
        </authorList>
    </citation>
    <scope>NUCLEOTIDE SEQUENCE</scope>
    <source>
        <strain evidence="1">G9</strain>
    </source>
</reference>
<protein>
    <submittedName>
        <fullName evidence="1">Thiamine biosynthesis protein</fullName>
    </submittedName>
</protein>
<dbReference type="EMBL" id="JQ088178">
    <property type="protein sequence ID" value="AEX37877.1"/>
    <property type="molecule type" value="Genomic_DNA"/>
</dbReference>
<dbReference type="InterPro" id="IPR016155">
    <property type="entry name" value="Mopterin_synth/thiamin_S_b"/>
</dbReference>
<keyword evidence="1" id="KW-0150">Chloroplast</keyword>
<dbReference type="Pfam" id="PF02597">
    <property type="entry name" value="ThiS"/>
    <property type="match status" value="1"/>
</dbReference>
<sequence length="69" mass="8113">MLGKKFFLNGHEFFMFEDKTISEILEYFNYQNSLFVIEYNNLICDQTKWSHIKISSNDKIEIITIVGGG</sequence>